<dbReference type="AlphaFoldDB" id="A0AAP3EN27"/>
<dbReference type="EMBL" id="JAOVKC010001247">
    <property type="protein sequence ID" value="MCV5626155.1"/>
    <property type="molecule type" value="Genomic_DNA"/>
</dbReference>
<proteinExistence type="predicted"/>
<organism evidence="1 2">
    <name type="scientific">Escherichia coli</name>
    <dbReference type="NCBI Taxonomy" id="562"/>
    <lineage>
        <taxon>Bacteria</taxon>
        <taxon>Pseudomonadati</taxon>
        <taxon>Pseudomonadota</taxon>
        <taxon>Gammaproteobacteria</taxon>
        <taxon>Enterobacterales</taxon>
        <taxon>Enterobacteriaceae</taxon>
        <taxon>Escherichia</taxon>
    </lineage>
</organism>
<reference evidence="1" key="1">
    <citation type="submission" date="2023-06" db="EMBL/GenBank/DDBJ databases">
        <title>Deciphering the underlying mechanisms mediating the transmission of blaNDM gene from human to animals in China.</title>
        <authorList>
            <person name="Chen K."/>
            <person name="Chen S."/>
        </authorList>
    </citation>
    <scope>NUCLEOTIDE SEQUENCE</scope>
    <source>
        <strain evidence="1">1199</strain>
    </source>
</reference>
<name>A0AAP3EN27_ECOLX</name>
<evidence type="ECO:0000313" key="1">
    <source>
        <dbReference type="EMBL" id="MCV5626155.1"/>
    </source>
</evidence>
<evidence type="ECO:0000313" key="2">
    <source>
        <dbReference type="Proteomes" id="UP001208624"/>
    </source>
</evidence>
<gene>
    <name evidence="1" type="ORF">OFN31_31485</name>
</gene>
<comment type="caution">
    <text evidence="1">The sequence shown here is derived from an EMBL/GenBank/DDBJ whole genome shotgun (WGS) entry which is preliminary data.</text>
</comment>
<sequence length="35" mass="3487">MKKQTLLLSALALSIGLSLSVLPPAAASLPTQVPG</sequence>
<dbReference type="Proteomes" id="UP001208624">
    <property type="component" value="Unassembled WGS sequence"/>
</dbReference>
<feature type="non-terminal residue" evidence="1">
    <location>
        <position position="35"/>
    </location>
</feature>
<accession>A0AAP3EN27</accession>
<protein>
    <submittedName>
        <fullName evidence="1">Uncharacterized protein</fullName>
    </submittedName>
</protein>